<name>A0A9W7E379_9STRA</name>
<organism evidence="1 2">
    <name type="scientific">Triparma retinervis</name>
    <dbReference type="NCBI Taxonomy" id="2557542"/>
    <lineage>
        <taxon>Eukaryota</taxon>
        <taxon>Sar</taxon>
        <taxon>Stramenopiles</taxon>
        <taxon>Ochrophyta</taxon>
        <taxon>Bolidophyceae</taxon>
        <taxon>Parmales</taxon>
        <taxon>Triparmaceae</taxon>
        <taxon>Triparma</taxon>
    </lineage>
</organism>
<reference evidence="1" key="1">
    <citation type="submission" date="2022-07" db="EMBL/GenBank/DDBJ databases">
        <title>Genome analysis of Parmales, a sister group of diatoms, reveals the evolutionary specialization of diatoms from phago-mixotrophs to photoautotrophs.</title>
        <authorList>
            <person name="Ban H."/>
            <person name="Sato S."/>
            <person name="Yoshikawa S."/>
            <person name="Kazumasa Y."/>
            <person name="Nakamura Y."/>
            <person name="Ichinomiya M."/>
            <person name="Saitoh K."/>
            <person name="Sato N."/>
            <person name="Blanc-Mathieu R."/>
            <person name="Endo H."/>
            <person name="Kuwata A."/>
            <person name="Ogata H."/>
        </authorList>
    </citation>
    <scope>NUCLEOTIDE SEQUENCE</scope>
</reference>
<protein>
    <submittedName>
        <fullName evidence="1">Uncharacterized protein</fullName>
    </submittedName>
</protein>
<dbReference type="Proteomes" id="UP001165082">
    <property type="component" value="Unassembled WGS sequence"/>
</dbReference>
<sequence length="61" mass="6631">MGNKASSLESQLQVKAGRKAIADATGLTDKQIVYLERLYIKGAQMASGSNLYGQYAYDDTK</sequence>
<evidence type="ECO:0000313" key="1">
    <source>
        <dbReference type="EMBL" id="GMH64502.1"/>
    </source>
</evidence>
<feature type="non-terminal residue" evidence="1">
    <location>
        <position position="1"/>
    </location>
</feature>
<gene>
    <name evidence="1" type="ORF">TrRE_jg7348</name>
</gene>
<accession>A0A9W7E379</accession>
<keyword evidence="2" id="KW-1185">Reference proteome</keyword>
<dbReference type="AlphaFoldDB" id="A0A9W7E379"/>
<comment type="caution">
    <text evidence="1">The sequence shown here is derived from an EMBL/GenBank/DDBJ whole genome shotgun (WGS) entry which is preliminary data.</text>
</comment>
<dbReference type="EMBL" id="BRXZ01002541">
    <property type="protein sequence ID" value="GMH64502.1"/>
    <property type="molecule type" value="Genomic_DNA"/>
</dbReference>
<evidence type="ECO:0000313" key="2">
    <source>
        <dbReference type="Proteomes" id="UP001165082"/>
    </source>
</evidence>
<proteinExistence type="predicted"/>